<name>A0A399FCN6_9DEIN</name>
<reference evidence="1 2" key="1">
    <citation type="submission" date="2018-08" db="EMBL/GenBank/DDBJ databases">
        <title>Meiothermus granaticius genome AF-68 sequencing project.</title>
        <authorList>
            <person name="Da Costa M.S."/>
            <person name="Albuquerque L."/>
            <person name="Raposo P."/>
            <person name="Froufe H.J.C."/>
            <person name="Barroso C.S."/>
            <person name="Egas C."/>
        </authorList>
    </citation>
    <scope>NUCLEOTIDE SEQUENCE [LARGE SCALE GENOMIC DNA]</scope>
    <source>
        <strain evidence="1 2">AF-68</strain>
    </source>
</reference>
<proteinExistence type="predicted"/>
<evidence type="ECO:0000313" key="1">
    <source>
        <dbReference type="EMBL" id="RIH94018.1"/>
    </source>
</evidence>
<gene>
    <name evidence="1" type="ORF">Mgrana_00104</name>
</gene>
<dbReference type="AlphaFoldDB" id="A0A399FCN6"/>
<keyword evidence="2" id="KW-1185">Reference proteome</keyword>
<dbReference type="Proteomes" id="UP000266178">
    <property type="component" value="Unassembled WGS sequence"/>
</dbReference>
<dbReference type="Gene3D" id="1.10.260.40">
    <property type="entry name" value="lambda repressor-like DNA-binding domains"/>
    <property type="match status" value="1"/>
</dbReference>
<dbReference type="EMBL" id="QWLB01000001">
    <property type="protein sequence ID" value="RIH94018.1"/>
    <property type="molecule type" value="Genomic_DNA"/>
</dbReference>
<comment type="caution">
    <text evidence="1">The sequence shown here is derived from an EMBL/GenBank/DDBJ whole genome shotgun (WGS) entry which is preliminary data.</text>
</comment>
<evidence type="ECO:0000313" key="2">
    <source>
        <dbReference type="Proteomes" id="UP000266178"/>
    </source>
</evidence>
<dbReference type="CDD" id="cd00093">
    <property type="entry name" value="HTH_XRE"/>
    <property type="match status" value="1"/>
</dbReference>
<sequence>MRAGEIVKKELKATEVAKEEHDELAAKNFRKLREQFASQAEFARLSGSNTSTVWGIESGRFALGPKTLRRFAPLISEATGIDLGRVLILLLGLDEAKAA</sequence>
<evidence type="ECO:0008006" key="3">
    <source>
        <dbReference type="Google" id="ProtNLM"/>
    </source>
</evidence>
<dbReference type="SUPFAM" id="SSF47413">
    <property type="entry name" value="lambda repressor-like DNA-binding domains"/>
    <property type="match status" value="1"/>
</dbReference>
<organism evidence="1 2">
    <name type="scientific">Meiothermus granaticius NBRC 107808</name>
    <dbReference type="NCBI Taxonomy" id="1227551"/>
    <lineage>
        <taxon>Bacteria</taxon>
        <taxon>Thermotogati</taxon>
        <taxon>Deinococcota</taxon>
        <taxon>Deinococci</taxon>
        <taxon>Thermales</taxon>
        <taxon>Thermaceae</taxon>
        <taxon>Meiothermus</taxon>
    </lineage>
</organism>
<dbReference type="InterPro" id="IPR001387">
    <property type="entry name" value="Cro/C1-type_HTH"/>
</dbReference>
<protein>
    <recommendedName>
        <fullName evidence="3">Helix-turn-helix domain protein</fullName>
    </recommendedName>
</protein>
<dbReference type="InterPro" id="IPR010982">
    <property type="entry name" value="Lambda_DNA-bd_dom_sf"/>
</dbReference>
<dbReference type="RefSeq" id="WP_119355645.1">
    <property type="nucleotide sequence ID" value="NZ_BJXM01000022.1"/>
</dbReference>
<dbReference type="GO" id="GO:0003677">
    <property type="term" value="F:DNA binding"/>
    <property type="evidence" value="ECO:0007669"/>
    <property type="project" value="InterPro"/>
</dbReference>
<accession>A0A399FCN6</accession>